<dbReference type="STRING" id="391936.S7S_04660"/>
<evidence type="ECO:0000256" key="7">
    <source>
        <dbReference type="ARBA" id="ARBA00022884"/>
    </source>
</evidence>
<keyword evidence="4 12" id="KW-0255">Endonuclease</keyword>
<evidence type="ECO:0000256" key="10">
    <source>
        <dbReference type="ARBA" id="ARBA00023211"/>
    </source>
</evidence>
<evidence type="ECO:0000256" key="9">
    <source>
        <dbReference type="ARBA" id="ARBA00023125"/>
    </source>
</evidence>
<evidence type="ECO:0000256" key="12">
    <source>
        <dbReference type="PROSITE-ProRule" id="PRU01085"/>
    </source>
</evidence>
<evidence type="ECO:0000256" key="6">
    <source>
        <dbReference type="ARBA" id="ARBA00022842"/>
    </source>
</evidence>
<name>A0A0B4XGV6_9GAMM</name>
<keyword evidence="8" id="KW-0051">Antiviral defense</keyword>
<keyword evidence="10" id="KW-0464">Manganese</keyword>
<dbReference type="GO" id="GO:0004519">
    <property type="term" value="F:endonuclease activity"/>
    <property type="evidence" value="ECO:0007669"/>
    <property type="project" value="UniProtKB-UniRule"/>
</dbReference>
<dbReference type="PROSITE" id="PS51749">
    <property type="entry name" value="HNH_CAS9"/>
    <property type="match status" value="1"/>
</dbReference>
<keyword evidence="7" id="KW-0694">RNA-binding</keyword>
<evidence type="ECO:0000313" key="14">
    <source>
        <dbReference type="EMBL" id="AJD47354.1"/>
    </source>
</evidence>
<keyword evidence="9 12" id="KW-0238">DNA-binding</keyword>
<keyword evidence="3" id="KW-0479">Metal-binding</keyword>
<dbReference type="Pfam" id="PF13395">
    <property type="entry name" value="HNH_4"/>
    <property type="match status" value="1"/>
</dbReference>
<dbReference type="InterPro" id="IPR028629">
    <property type="entry name" value="Cas9"/>
</dbReference>
<evidence type="ECO:0000256" key="2">
    <source>
        <dbReference type="ARBA" id="ARBA00022722"/>
    </source>
</evidence>
<dbReference type="InterPro" id="IPR040619">
    <property type="entry name" value="Cas9_alpha-helical_lobe"/>
</dbReference>
<comment type="cofactor">
    <cofactor evidence="1">
        <name>Mg(2+)</name>
        <dbReference type="ChEBI" id="CHEBI:18420"/>
    </cofactor>
</comment>
<evidence type="ECO:0000256" key="3">
    <source>
        <dbReference type="ARBA" id="ARBA00022723"/>
    </source>
</evidence>
<feature type="domain" description="HNH Cas9-type" evidence="13">
    <location>
        <begin position="455"/>
        <end position="614"/>
    </location>
</feature>
<evidence type="ECO:0000313" key="15">
    <source>
        <dbReference type="Proteomes" id="UP000006764"/>
    </source>
</evidence>
<evidence type="ECO:0000256" key="5">
    <source>
        <dbReference type="ARBA" id="ARBA00022801"/>
    </source>
</evidence>
<reference evidence="14 15" key="1">
    <citation type="journal article" date="2012" name="J. Bacteriol.">
        <title>Genome sequence of an alkane-degrading bacterium, Alcanivorax pacificus type strain W11-5, isolated from deep sea sediment.</title>
        <authorList>
            <person name="Lai Q."/>
            <person name="Shao Z."/>
        </authorList>
    </citation>
    <scope>NUCLEOTIDE SEQUENCE [LARGE SCALE GENOMIC DNA]</scope>
    <source>
        <strain evidence="14 15">W11-5</strain>
    </source>
</reference>
<dbReference type="InterPro" id="IPR033114">
    <property type="entry name" value="HNH_CAS9"/>
</dbReference>
<proteinExistence type="predicted"/>
<dbReference type="InterPro" id="IPR036397">
    <property type="entry name" value="RNaseH_sf"/>
</dbReference>
<dbReference type="EMBL" id="CP004387">
    <property type="protein sequence ID" value="AJD47354.1"/>
    <property type="molecule type" value="Genomic_DNA"/>
</dbReference>
<gene>
    <name evidence="14" type="ORF">S7S_04660</name>
</gene>
<accession>A0A0B4XGV6</accession>
<evidence type="ECO:0000256" key="1">
    <source>
        <dbReference type="ARBA" id="ARBA00001946"/>
    </source>
</evidence>
<keyword evidence="15" id="KW-1185">Reference proteome</keyword>
<comment type="subunit">
    <text evidence="11">Monomer. Binds crRNA and tracrRNA.</text>
</comment>
<dbReference type="NCBIfam" id="TIGR01865">
    <property type="entry name" value="cas_Csn1"/>
    <property type="match status" value="1"/>
</dbReference>
<evidence type="ECO:0000256" key="4">
    <source>
        <dbReference type="ARBA" id="ARBA00022759"/>
    </source>
</evidence>
<dbReference type="Gene3D" id="3.30.420.10">
    <property type="entry name" value="Ribonuclease H-like superfamily/Ribonuclease H"/>
    <property type="match status" value="2"/>
</dbReference>
<dbReference type="GO" id="GO:0051607">
    <property type="term" value="P:defense response to virus"/>
    <property type="evidence" value="ECO:0007669"/>
    <property type="project" value="UniProtKB-KW"/>
</dbReference>
<dbReference type="Pfam" id="PF18541">
    <property type="entry name" value="RuvC_III"/>
    <property type="match status" value="1"/>
</dbReference>
<keyword evidence="6" id="KW-0460">Magnesium</keyword>
<dbReference type="GO" id="GO:0046872">
    <property type="term" value="F:metal ion binding"/>
    <property type="evidence" value="ECO:0007669"/>
    <property type="project" value="UniProtKB-KW"/>
</dbReference>
<dbReference type="HOGENOM" id="CLU_007514_0_0_6"/>
<dbReference type="Pfam" id="PF18470">
    <property type="entry name" value="Cas9_a"/>
    <property type="match status" value="1"/>
</dbReference>
<dbReference type="InterPro" id="IPR003615">
    <property type="entry name" value="HNH_nuc"/>
</dbReference>
<keyword evidence="2 12" id="KW-0540">Nuclease</keyword>
<organism evidence="14 15">
    <name type="scientific">Isoalcanivorax pacificus W11-5</name>
    <dbReference type="NCBI Taxonomy" id="391936"/>
    <lineage>
        <taxon>Bacteria</taxon>
        <taxon>Pseudomonadati</taxon>
        <taxon>Pseudomonadota</taxon>
        <taxon>Gammaproteobacteria</taxon>
        <taxon>Oceanospirillales</taxon>
        <taxon>Alcanivoracaceae</taxon>
        <taxon>Isoalcanivorax</taxon>
    </lineage>
</organism>
<dbReference type="Proteomes" id="UP000006764">
    <property type="component" value="Chromosome"/>
</dbReference>
<evidence type="ECO:0000256" key="8">
    <source>
        <dbReference type="ARBA" id="ARBA00023118"/>
    </source>
</evidence>
<dbReference type="AlphaFoldDB" id="A0A0B4XGV6"/>
<dbReference type="InterPro" id="IPR041383">
    <property type="entry name" value="RuvC_III"/>
</dbReference>
<dbReference type="GO" id="GO:0016787">
    <property type="term" value="F:hydrolase activity"/>
    <property type="evidence" value="ECO:0007669"/>
    <property type="project" value="UniProtKB-KW"/>
</dbReference>
<evidence type="ECO:0000256" key="11">
    <source>
        <dbReference type="ARBA" id="ARBA00046380"/>
    </source>
</evidence>
<dbReference type="GO" id="GO:0003677">
    <property type="term" value="F:DNA binding"/>
    <property type="evidence" value="ECO:0007669"/>
    <property type="project" value="UniProtKB-UniRule"/>
</dbReference>
<protein>
    <submittedName>
        <fullName evidence="14">CRISPR-associated protein, Csn1 family</fullName>
    </submittedName>
</protein>
<sequence>MAVNERIELGQLRAVLLRMGKKRGYGGTFKAVRKVGEAGEVASGASRLEEEMVALASVQNKDSVTVGEYLAARVEHGLPSKLKVAANNEYYAPEYALFRQYLGLPAIKGRPDCLPNMYALRHQIEHEFERIWATQSQFHDVMKDHGVKEEIRNAIFFQRPLKSPADKVGRCSLQTNLPRAPRAQIAAQNFRIEKQMADLRWGMGRRAEMLNDHQKAVIRELLNQQKELSFRKIYKELERAGCPGPEGKGLNMDRAALGGRDDLSGNTTLAAWRKLGLEDRWQELDEVTQIQVINFLADLGSPEQLDTDDWSCRFMGKNGRPRNFSDEFVAFMNELRMTDGFDRLSKMGFEGGRSSYSIKALKALTEWMIAPHWRETPETHRVDEEAAIRECYPESLATPAQGGRQSKLEPPPLTGNEVVDVALRQVRHTINMMIDDLGSVPAQIVVEMAREMKGGVTRRNDIEKQNKRFASERKKAAQSIEENGKTPTPARILRYQLWIEQGHQCPYCESNISLEQALSGAYTNFEHILPRTLTQIGRKRSELVLAHRECNDEKGNRTPYQAFGHDDRRWRIVEQRANALPKKSSRKTRLLLLKDFEGEALTDESIDEFADRQLHESSWLAKVTTQWLSSLGSDVYVSRGSLTAELRRRWGLDTVIPQVRFESGMPVVDEEGAEITPEEFEKFRLQWEGHRVTREMRTDRRPDKRIDHRHHLVDAIVTALTSRSLYQQYAKAWKVADEKQRHGRVDVKVELPMPILTIRDIALEAVRSVRISHKPDRYPDGRFFEATAYGIAQRLDERSGEKVDWLVSRKSLTDLAPEKKSIDVDKVRANISRIVGEAIRLHISNIFEKRVSKGMTPQQALREPIEFQGNILRKVRCFYSKADDCVRIEHSSRRGHHYKMLLNDGFAYMEVPCKEGILYGVPNLVRPSEAVGIKRAPESGDFIRFYKGDTVKNIKTGRVYTIKQILGDGGGKLILTPVTETKPADLLSAKWGRLKVGGRNIHLLRLCAE</sequence>
<evidence type="ECO:0000259" key="13">
    <source>
        <dbReference type="PROSITE" id="PS51749"/>
    </source>
</evidence>
<dbReference type="KEGG" id="apac:S7S_04660"/>
<keyword evidence="5 12" id="KW-0378">Hydrolase</keyword>
<dbReference type="GO" id="GO:0003723">
    <property type="term" value="F:RNA binding"/>
    <property type="evidence" value="ECO:0007669"/>
    <property type="project" value="UniProtKB-UniRule"/>
</dbReference>